<keyword evidence="3" id="KW-1185">Reference proteome</keyword>
<gene>
    <name evidence="2" type="ORF">IW245_002796</name>
</gene>
<protein>
    <submittedName>
        <fullName evidence="2">Uncharacterized protein</fullName>
    </submittedName>
</protein>
<evidence type="ECO:0000256" key="1">
    <source>
        <dbReference type="SAM" id="MobiDB-lite"/>
    </source>
</evidence>
<evidence type="ECO:0000313" key="3">
    <source>
        <dbReference type="Proteomes" id="UP000622552"/>
    </source>
</evidence>
<dbReference type="AlphaFoldDB" id="A0A8J7KPR1"/>
<comment type="caution">
    <text evidence="2">The sequence shown here is derived from an EMBL/GenBank/DDBJ whole genome shotgun (WGS) entry which is preliminary data.</text>
</comment>
<accession>A0A8J7KPR1</accession>
<sequence length="86" mass="8861">MTGGVLTTAFAVAGLTVTHGEVLGTEWREYVEERDRPASTALLRLATERRSGGGLLALDVEVAADGQASGSTSGCVNRTGLPSDRA</sequence>
<evidence type="ECO:0000313" key="2">
    <source>
        <dbReference type="EMBL" id="MBG6136602.1"/>
    </source>
</evidence>
<feature type="region of interest" description="Disordered" evidence="1">
    <location>
        <begin position="66"/>
        <end position="86"/>
    </location>
</feature>
<organism evidence="2 3">
    <name type="scientific">Longispora fulva</name>
    <dbReference type="NCBI Taxonomy" id="619741"/>
    <lineage>
        <taxon>Bacteria</taxon>
        <taxon>Bacillati</taxon>
        <taxon>Actinomycetota</taxon>
        <taxon>Actinomycetes</taxon>
        <taxon>Micromonosporales</taxon>
        <taxon>Micromonosporaceae</taxon>
        <taxon>Longispora</taxon>
    </lineage>
</organism>
<name>A0A8J7KPR1_9ACTN</name>
<reference evidence="2" key="1">
    <citation type="submission" date="2020-11" db="EMBL/GenBank/DDBJ databases">
        <title>Sequencing the genomes of 1000 actinobacteria strains.</title>
        <authorList>
            <person name="Klenk H.-P."/>
        </authorList>
    </citation>
    <scope>NUCLEOTIDE SEQUENCE</scope>
    <source>
        <strain evidence="2">DSM 45356</strain>
    </source>
</reference>
<dbReference type="Proteomes" id="UP000622552">
    <property type="component" value="Unassembled WGS sequence"/>
</dbReference>
<dbReference type="EMBL" id="JADOUF010000001">
    <property type="protein sequence ID" value="MBG6136602.1"/>
    <property type="molecule type" value="Genomic_DNA"/>
</dbReference>
<proteinExistence type="predicted"/>